<evidence type="ECO:0000259" key="1">
    <source>
        <dbReference type="Pfam" id="PF25583"/>
    </source>
</evidence>
<comment type="caution">
    <text evidence="2">The sequence shown here is derived from an EMBL/GenBank/DDBJ whole genome shotgun (WGS) entry which is preliminary data.</text>
</comment>
<protein>
    <submittedName>
        <fullName evidence="2">DNA-binding transcriptional regulator</fullName>
    </submittedName>
</protein>
<organism evidence="2 3">
    <name type="scientific">Lachnoclostridium phytofermentans</name>
    <dbReference type="NCBI Taxonomy" id="66219"/>
    <lineage>
        <taxon>Bacteria</taxon>
        <taxon>Bacillati</taxon>
        <taxon>Bacillota</taxon>
        <taxon>Clostridia</taxon>
        <taxon>Lachnospirales</taxon>
        <taxon>Lachnospiraceae</taxon>
    </lineage>
</organism>
<evidence type="ECO:0000313" key="2">
    <source>
        <dbReference type="EMBL" id="HCL01495.1"/>
    </source>
</evidence>
<evidence type="ECO:0000313" key="3">
    <source>
        <dbReference type="Proteomes" id="UP000262969"/>
    </source>
</evidence>
<dbReference type="Pfam" id="PF25583">
    <property type="entry name" value="WCX"/>
    <property type="match status" value="1"/>
</dbReference>
<dbReference type="AlphaFoldDB" id="A0A3D2X4L5"/>
<feature type="non-terminal residue" evidence="2">
    <location>
        <position position="1"/>
    </location>
</feature>
<dbReference type="Proteomes" id="UP000262969">
    <property type="component" value="Unassembled WGS sequence"/>
</dbReference>
<proteinExistence type="predicted"/>
<feature type="domain" description="WCX" evidence="1">
    <location>
        <begin position="20"/>
        <end position="94"/>
    </location>
</feature>
<dbReference type="EMBL" id="DPVV01000127">
    <property type="protein sequence ID" value="HCL01495.1"/>
    <property type="molecule type" value="Genomic_DNA"/>
</dbReference>
<sequence>FIPREIPEECFDFNRHIPDNYDITAVFDSSEKYRLIEEYCFGCFQEMEDGRLLFKRGFTNLNVAMDWFLGFGDRVEILEPIEMRALIKEKIKKMSERYQS</sequence>
<dbReference type="GO" id="GO:0003677">
    <property type="term" value="F:DNA binding"/>
    <property type="evidence" value="ECO:0007669"/>
    <property type="project" value="UniProtKB-KW"/>
</dbReference>
<dbReference type="InterPro" id="IPR057727">
    <property type="entry name" value="WCX_dom"/>
</dbReference>
<reference evidence="2 3" key="1">
    <citation type="journal article" date="2018" name="Nat. Biotechnol.">
        <title>A standardized bacterial taxonomy based on genome phylogeny substantially revises the tree of life.</title>
        <authorList>
            <person name="Parks D.H."/>
            <person name="Chuvochina M."/>
            <person name="Waite D.W."/>
            <person name="Rinke C."/>
            <person name="Skarshewski A."/>
            <person name="Chaumeil P.A."/>
            <person name="Hugenholtz P."/>
        </authorList>
    </citation>
    <scope>NUCLEOTIDE SEQUENCE [LARGE SCALE GENOMIC DNA]</scope>
    <source>
        <strain evidence="2">UBA11728</strain>
    </source>
</reference>
<gene>
    <name evidence="2" type="ORF">DHW61_03620</name>
</gene>
<name>A0A3D2X4L5_9FIRM</name>
<keyword evidence="2" id="KW-0238">DNA-binding</keyword>
<accession>A0A3D2X4L5</accession>